<dbReference type="PANTHER" id="PTHR36451:SF1">
    <property type="entry name" value="OMEGA-HYDROXY-BETA-DIHYDROMENAQUINONE-9 SULFOTRANSFERASE STF3"/>
    <property type="match status" value="1"/>
</dbReference>
<dbReference type="EMBL" id="JAFKCZ010000006">
    <property type="protein sequence ID" value="MBN7796842.1"/>
    <property type="molecule type" value="Genomic_DNA"/>
</dbReference>
<dbReference type="InterPro" id="IPR052736">
    <property type="entry name" value="Stf3_sulfotransferase"/>
</dbReference>
<protein>
    <submittedName>
        <fullName evidence="2">Sulfotransferase</fullName>
    </submittedName>
</protein>
<proteinExistence type="predicted"/>
<dbReference type="Gene3D" id="3.40.50.300">
    <property type="entry name" value="P-loop containing nucleotide triphosphate hydrolases"/>
    <property type="match status" value="1"/>
</dbReference>
<gene>
    <name evidence="2" type="ORF">JYP50_09580</name>
</gene>
<dbReference type="AlphaFoldDB" id="A0A939DG19"/>
<evidence type="ECO:0000256" key="1">
    <source>
        <dbReference type="SAM" id="Phobius"/>
    </source>
</evidence>
<accession>A0A939DG19</accession>
<keyword evidence="1" id="KW-0472">Membrane</keyword>
<sequence length="384" mass="43170">MLLKTPFRALDLWRQLLLPCPFPGIWRYLYRLALGVLLLPLFVAAQCLHWLGFAVDELLFRGYRKVEVRHPVFVLGVPRSGTTRSHRLLAEDPRFTTFSTWECLFAPSISERYAIRAAAALDRRLGAPLHVLVGWLERRVAGALDEVHPISLAAPEEDYLALLPVLCCFVLVIPFPQANWLWRLARFDRDLPATEQRRFIAGYRRCLQRHLFVHGPDKTLLSKNASFAGMAHSLARAFPDSRIVVCERDALQVIGSQFNALAGARRLCGLAADEPRFRDQLLASLEFYYRNLDTLKRELPASRCFVLAAADLARAPEEQRARLYRQLGLGAPPVSATPSGPSASAGAAAGIHRPVAQPPLARWGLQASELRRRFGPWCRAEARL</sequence>
<keyword evidence="1" id="KW-0812">Transmembrane</keyword>
<keyword evidence="1" id="KW-1133">Transmembrane helix</keyword>
<reference evidence="2" key="1">
    <citation type="submission" date="2021-02" db="EMBL/GenBank/DDBJ databases">
        <title>PHA producing bacteria isolated from coastal sediment in Guangdong, Shenzhen.</title>
        <authorList>
            <person name="Zheng W."/>
            <person name="Yu S."/>
            <person name="Huang Y."/>
        </authorList>
    </citation>
    <scope>NUCLEOTIDE SEQUENCE</scope>
    <source>
        <strain evidence="2">TN14-10</strain>
    </source>
</reference>
<organism evidence="2 3">
    <name type="scientific">Parahaliea mediterranea</name>
    <dbReference type="NCBI Taxonomy" id="651086"/>
    <lineage>
        <taxon>Bacteria</taxon>
        <taxon>Pseudomonadati</taxon>
        <taxon>Pseudomonadota</taxon>
        <taxon>Gammaproteobacteria</taxon>
        <taxon>Cellvibrionales</taxon>
        <taxon>Halieaceae</taxon>
        <taxon>Parahaliea</taxon>
    </lineage>
</organism>
<dbReference type="SUPFAM" id="SSF52540">
    <property type="entry name" value="P-loop containing nucleoside triphosphate hydrolases"/>
    <property type="match status" value="1"/>
</dbReference>
<evidence type="ECO:0000313" key="2">
    <source>
        <dbReference type="EMBL" id="MBN7796842.1"/>
    </source>
</evidence>
<keyword evidence="3" id="KW-1185">Reference proteome</keyword>
<dbReference type="Pfam" id="PF13469">
    <property type="entry name" value="Sulfotransfer_3"/>
    <property type="match status" value="1"/>
</dbReference>
<comment type="caution">
    <text evidence="2">The sequence shown here is derived from an EMBL/GenBank/DDBJ whole genome shotgun (WGS) entry which is preliminary data.</text>
</comment>
<dbReference type="Proteomes" id="UP000664303">
    <property type="component" value="Unassembled WGS sequence"/>
</dbReference>
<dbReference type="InterPro" id="IPR027417">
    <property type="entry name" value="P-loop_NTPase"/>
</dbReference>
<dbReference type="PANTHER" id="PTHR36451">
    <property type="entry name" value="PAPS-DEPENDENT SULFOTRANSFERASE STF3"/>
    <property type="match status" value="1"/>
</dbReference>
<evidence type="ECO:0000313" key="3">
    <source>
        <dbReference type="Proteomes" id="UP000664303"/>
    </source>
</evidence>
<dbReference type="RefSeq" id="WP_206560284.1">
    <property type="nucleotide sequence ID" value="NZ_JAFKCZ010000006.1"/>
</dbReference>
<name>A0A939DG19_9GAMM</name>
<feature type="transmembrane region" description="Helical" evidence="1">
    <location>
        <begin position="28"/>
        <end position="51"/>
    </location>
</feature>